<sequence>MKQFFELFELFSLSNVLKEEFIWMNLFDILIGNQDRHGHNWQILHIEGRRVFAPLYDNGASLGWQLSEVEVESLIADEVRMNTFFKKTQVKMGMDNKETPRIKAKQVLVYICAHYKKEANTFFERLSQFDMEEYRRFLEGFPLITPERKQFLHKLIEFRKAKMEEIYRKEGV</sequence>
<accession>A0ABV9NTR8</accession>
<reference evidence="2" key="1">
    <citation type="journal article" date="2019" name="Int. J. Syst. Evol. Microbiol.">
        <title>The Global Catalogue of Microorganisms (GCM) 10K type strain sequencing project: providing services to taxonomists for standard genome sequencing and annotation.</title>
        <authorList>
            <consortium name="The Broad Institute Genomics Platform"/>
            <consortium name="The Broad Institute Genome Sequencing Center for Infectious Disease"/>
            <person name="Wu L."/>
            <person name="Ma J."/>
        </authorList>
    </citation>
    <scope>NUCLEOTIDE SEQUENCE [LARGE SCALE GENOMIC DNA]</scope>
    <source>
        <strain evidence="2">JCM 12165</strain>
    </source>
</reference>
<dbReference type="Gene3D" id="1.10.1070.20">
    <property type="match status" value="1"/>
</dbReference>
<name>A0ABV9NTR8_9BACI</name>
<dbReference type="Proteomes" id="UP001595896">
    <property type="component" value="Unassembled WGS sequence"/>
</dbReference>
<keyword evidence="2" id="KW-1185">Reference proteome</keyword>
<comment type="caution">
    <text evidence="1">The sequence shown here is derived from an EMBL/GenBank/DDBJ whole genome shotgun (WGS) entry which is preliminary data.</text>
</comment>
<gene>
    <name evidence="1" type="ORF">ACFO4L_06755</name>
</gene>
<protein>
    <recommendedName>
        <fullName evidence="3">HipA-like C-terminal domain-containing protein</fullName>
    </recommendedName>
</protein>
<organism evidence="1 2">
    <name type="scientific">Bacillus daqingensis</name>
    <dbReference type="NCBI Taxonomy" id="872396"/>
    <lineage>
        <taxon>Bacteria</taxon>
        <taxon>Bacillati</taxon>
        <taxon>Bacillota</taxon>
        <taxon>Bacilli</taxon>
        <taxon>Bacillales</taxon>
        <taxon>Bacillaceae</taxon>
        <taxon>Bacillus</taxon>
    </lineage>
</organism>
<evidence type="ECO:0000313" key="1">
    <source>
        <dbReference type="EMBL" id="MFC4736281.1"/>
    </source>
</evidence>
<evidence type="ECO:0008006" key="3">
    <source>
        <dbReference type="Google" id="ProtNLM"/>
    </source>
</evidence>
<evidence type="ECO:0000313" key="2">
    <source>
        <dbReference type="Proteomes" id="UP001595896"/>
    </source>
</evidence>
<dbReference type="EMBL" id="JBHSGK010000005">
    <property type="protein sequence ID" value="MFC4736281.1"/>
    <property type="molecule type" value="Genomic_DNA"/>
</dbReference>
<proteinExistence type="predicted"/>
<dbReference type="RefSeq" id="WP_377908932.1">
    <property type="nucleotide sequence ID" value="NZ_JBHSGK010000005.1"/>
</dbReference>